<dbReference type="EMBL" id="CDOD01000015">
    <property type="protein sequence ID" value="CEN34687.1"/>
    <property type="molecule type" value="Genomic_DNA"/>
</dbReference>
<evidence type="ECO:0000313" key="2">
    <source>
        <dbReference type="Proteomes" id="UP000038055"/>
    </source>
</evidence>
<sequence length="42" mass="4914">MAQYTFKNLFQNNIVSKLVTQKSSNKQYNVSKCNTKKFDNPL</sequence>
<evidence type="ECO:0000313" key="1">
    <source>
        <dbReference type="EMBL" id="CEN34687.1"/>
    </source>
</evidence>
<dbReference type="AlphaFoldDB" id="A0A0B7H9T4"/>
<keyword evidence="2" id="KW-1185">Reference proteome</keyword>
<proteinExistence type="predicted"/>
<reference evidence="2" key="1">
    <citation type="submission" date="2015-01" db="EMBL/GenBank/DDBJ databases">
        <authorList>
            <person name="MANFREDI Pablo"/>
        </authorList>
    </citation>
    <scope>NUCLEOTIDE SEQUENCE [LARGE SCALE GENOMIC DNA]</scope>
    <source>
        <strain evidence="2">Ccyn2B</strain>
    </source>
</reference>
<name>A0A0B7H9T4_9FLAO</name>
<accession>A0A0B7H9T4</accession>
<organism evidence="1 2">
    <name type="scientific">Capnocytophaga cynodegmi</name>
    <dbReference type="NCBI Taxonomy" id="28189"/>
    <lineage>
        <taxon>Bacteria</taxon>
        <taxon>Pseudomonadati</taxon>
        <taxon>Bacteroidota</taxon>
        <taxon>Flavobacteriia</taxon>
        <taxon>Flavobacteriales</taxon>
        <taxon>Flavobacteriaceae</taxon>
        <taxon>Capnocytophaga</taxon>
    </lineage>
</organism>
<protein>
    <submittedName>
        <fullName evidence="1">Uncharacterized protein</fullName>
    </submittedName>
</protein>
<gene>
    <name evidence="1" type="ORF">CCYN2B_220037</name>
</gene>
<dbReference type="Proteomes" id="UP000038055">
    <property type="component" value="Unassembled WGS sequence"/>
</dbReference>